<dbReference type="AlphaFoldDB" id="A0A411ZUJ5"/>
<organism evidence="1 2">
    <name type="scientific">Blautia obeum</name>
    <dbReference type="NCBI Taxonomy" id="40520"/>
    <lineage>
        <taxon>Bacteria</taxon>
        <taxon>Bacillati</taxon>
        <taxon>Bacillota</taxon>
        <taxon>Clostridia</taxon>
        <taxon>Lachnospirales</taxon>
        <taxon>Lachnospiraceae</taxon>
        <taxon>Blautia</taxon>
    </lineage>
</organism>
<dbReference type="Proteomes" id="UP000283585">
    <property type="component" value="Unassembled WGS sequence"/>
</dbReference>
<protein>
    <submittedName>
        <fullName evidence="1">Uncharacterized protein</fullName>
    </submittedName>
</protein>
<dbReference type="EMBL" id="QRSS01000004">
    <property type="protein sequence ID" value="RGQ06495.1"/>
    <property type="molecule type" value="Genomic_DNA"/>
</dbReference>
<sequence>MIKHGFATIFTQDISQEMPEEMKQADCIYCKPPCSYNILSRQAVPAAFDTYGAYTKRFFEYVDEIAPEYMYLQVTASNRDVFVDECKKRFKIVDIDGAYYNRNKKFRCWVIRCSNAEPAPNPGKIVEVNTYIRHICKNSNFRCIADPVMQSAAIEFYAHKNEIKIVSLCSNQIHIDRLRDRIAEYDAKQAEKERKRLAKQKIFKNNFI</sequence>
<proteinExistence type="predicted"/>
<name>A0A411ZUJ5_9FIRM</name>
<accession>A0A411ZUJ5</accession>
<comment type="caution">
    <text evidence="1">The sequence shown here is derived from an EMBL/GenBank/DDBJ whole genome shotgun (WGS) entry which is preliminary data.</text>
</comment>
<gene>
    <name evidence="1" type="ORF">DWZ12_04725</name>
</gene>
<dbReference type="RefSeq" id="WP_118044437.1">
    <property type="nucleotide sequence ID" value="NZ_QRSS01000004.1"/>
</dbReference>
<evidence type="ECO:0000313" key="2">
    <source>
        <dbReference type="Proteomes" id="UP000283585"/>
    </source>
</evidence>
<reference evidence="1 2" key="1">
    <citation type="submission" date="2018-08" db="EMBL/GenBank/DDBJ databases">
        <title>A genome reference for cultivated species of the human gut microbiota.</title>
        <authorList>
            <person name="Zou Y."/>
            <person name="Xue W."/>
            <person name="Luo G."/>
        </authorList>
    </citation>
    <scope>NUCLEOTIDE SEQUENCE [LARGE SCALE GENOMIC DNA]</scope>
    <source>
        <strain evidence="1 2">AF29-2BH</strain>
    </source>
</reference>
<evidence type="ECO:0000313" key="1">
    <source>
        <dbReference type="EMBL" id="RGQ06495.1"/>
    </source>
</evidence>